<dbReference type="PANTHER" id="PTHR33490">
    <property type="entry name" value="BLR5614 PROTEIN-RELATED"/>
    <property type="match status" value="1"/>
</dbReference>
<dbReference type="RefSeq" id="WP_349227962.1">
    <property type="nucleotide sequence ID" value="NZ_JBBNOP010000020.1"/>
</dbReference>
<protein>
    <submittedName>
        <fullName evidence="2">Transglutaminase-like domain-containing protein</fullName>
    </submittedName>
</protein>
<name>A0ABV1JGN8_9ACTN</name>
<accession>A0ABV1JGN8</accession>
<dbReference type="Proteomes" id="UP001487305">
    <property type="component" value="Unassembled WGS sequence"/>
</dbReference>
<feature type="domain" description="Transglutaminase-like" evidence="1">
    <location>
        <begin position="268"/>
        <end position="326"/>
    </location>
</feature>
<dbReference type="InterPro" id="IPR002931">
    <property type="entry name" value="Transglutaminase-like"/>
</dbReference>
<evidence type="ECO:0000313" key="3">
    <source>
        <dbReference type="Proteomes" id="UP001487305"/>
    </source>
</evidence>
<dbReference type="SMART" id="SM00460">
    <property type="entry name" value="TGc"/>
    <property type="match status" value="1"/>
</dbReference>
<comment type="caution">
    <text evidence="2">The sequence shown here is derived from an EMBL/GenBank/DDBJ whole genome shotgun (WGS) entry which is preliminary data.</text>
</comment>
<dbReference type="Gene3D" id="3.10.620.30">
    <property type="match status" value="1"/>
</dbReference>
<dbReference type="SUPFAM" id="SSF54001">
    <property type="entry name" value="Cysteine proteinases"/>
    <property type="match status" value="1"/>
</dbReference>
<dbReference type="PANTHER" id="PTHR33490:SF6">
    <property type="entry name" value="SLL1049 PROTEIN"/>
    <property type="match status" value="1"/>
</dbReference>
<organism evidence="2 3">
    <name type="scientific">Raoultibacter massiliensis</name>
    <dbReference type="NCBI Taxonomy" id="1852371"/>
    <lineage>
        <taxon>Bacteria</taxon>
        <taxon>Bacillati</taxon>
        <taxon>Actinomycetota</taxon>
        <taxon>Coriobacteriia</taxon>
        <taxon>Eggerthellales</taxon>
        <taxon>Eggerthellaceae</taxon>
        <taxon>Raoultibacter</taxon>
    </lineage>
</organism>
<gene>
    <name evidence="2" type="ORF">AAA083_14830</name>
</gene>
<dbReference type="InterPro" id="IPR038765">
    <property type="entry name" value="Papain-like_cys_pep_sf"/>
</dbReference>
<keyword evidence="3" id="KW-1185">Reference proteome</keyword>
<dbReference type="EMBL" id="JBBNOP010000020">
    <property type="protein sequence ID" value="MEQ3364252.1"/>
    <property type="molecule type" value="Genomic_DNA"/>
</dbReference>
<dbReference type="Pfam" id="PF01841">
    <property type="entry name" value="Transglut_core"/>
    <property type="match status" value="1"/>
</dbReference>
<evidence type="ECO:0000259" key="1">
    <source>
        <dbReference type="SMART" id="SM00460"/>
    </source>
</evidence>
<sequence length="360" mass="37912">MKRVRKTHPAAQLASMIMPIEASACHAVRHARLAGQRPARRAPRAAGRTTLALLLALSLALAALPSLTACGSEDAATPGSASNADGTTNGPAYEIPTMATAAFDASAATGENGAVIDTSSLAQGYVAASAESESRLKFQVIQGDMSYNYDLDGDGAPLVCPLNMGDGSYTFRVMQNTSGNNYVELYSTAADVTLDSEFEPFLRPNVFCSYTDQSACVAKAKELAAGATNEGDVMRAVYEWIVDNIAYDTEKAIALADATGYVPDPDSTIAQGKGICFDYASLAAAMLRSLGIPCKIITGYVSPDGIYHAWNLVYLNGSWVSAEVIVESNTWTRIDLTFAAAGGASGYVGDGTTYTDRYTY</sequence>
<evidence type="ECO:0000313" key="2">
    <source>
        <dbReference type="EMBL" id="MEQ3364252.1"/>
    </source>
</evidence>
<proteinExistence type="predicted"/>
<reference evidence="2 3" key="1">
    <citation type="submission" date="2024-04" db="EMBL/GenBank/DDBJ databases">
        <title>Human intestinal bacterial collection.</title>
        <authorList>
            <person name="Pauvert C."/>
            <person name="Hitch T.C.A."/>
            <person name="Clavel T."/>
        </authorList>
    </citation>
    <scope>NUCLEOTIDE SEQUENCE [LARGE SCALE GENOMIC DNA]</scope>
    <source>
        <strain evidence="2 3">CLA-KB-H42</strain>
    </source>
</reference>